<dbReference type="EMBL" id="CP129113">
    <property type="protein sequence ID" value="WLV25657.1"/>
    <property type="molecule type" value="Genomic_DNA"/>
</dbReference>
<evidence type="ECO:0000256" key="1">
    <source>
        <dbReference type="ARBA" id="ARBA00004651"/>
    </source>
</evidence>
<keyword evidence="8" id="KW-1185">Reference proteome</keyword>
<keyword evidence="4 6" id="KW-1133">Transmembrane helix</keyword>
<dbReference type="NCBIfam" id="TIGR02737">
    <property type="entry name" value="caa3_CtaG"/>
    <property type="match status" value="1"/>
</dbReference>
<feature type="transmembrane region" description="Helical" evidence="6">
    <location>
        <begin position="262"/>
        <end position="284"/>
    </location>
</feature>
<feature type="transmembrane region" description="Helical" evidence="6">
    <location>
        <begin position="76"/>
        <end position="97"/>
    </location>
</feature>
<proteinExistence type="predicted"/>
<feature type="transmembrane region" description="Helical" evidence="6">
    <location>
        <begin position="53"/>
        <end position="70"/>
    </location>
</feature>
<evidence type="ECO:0000256" key="3">
    <source>
        <dbReference type="ARBA" id="ARBA00022692"/>
    </source>
</evidence>
<keyword evidence="3 6" id="KW-0812">Transmembrane</keyword>
<keyword evidence="2" id="KW-1003">Cell membrane</keyword>
<evidence type="ECO:0000256" key="6">
    <source>
        <dbReference type="SAM" id="Phobius"/>
    </source>
</evidence>
<evidence type="ECO:0000256" key="4">
    <source>
        <dbReference type="ARBA" id="ARBA00022989"/>
    </source>
</evidence>
<sequence length="310" mass="35249">MWLNLQIFGFRALWSPYYMAFLIGLALAYFLITGPLRHKFVNGVSKPTRKQQLFFYSAIALLYIVKGSPIDLLTHIMLTFHMAQLAIFLLVVPIFFIKGIPEWIWRKIVKNRLIEPMLNVLTKPLIAILLFNGLFSLYHIPAIFNFSKTAQVAHTSFAIVLFIASFIVWWPLLNPLNEKDDIHPLLKLAYIAGNGVLFTPACVLIIFASHPLFDAYSQNGAWMQALALCVPGDVLGNLQFAISGPEMFSSMSTMEDQQLGGIIMKIMQEGVYIFLMARIFFGWFTRESLKVDPLPADWSDADIQDTKYTI</sequence>
<organism evidence="7 8">
    <name type="scientific">Aciduricibacillus chroicocephali</name>
    <dbReference type="NCBI Taxonomy" id="3054939"/>
    <lineage>
        <taxon>Bacteria</taxon>
        <taxon>Bacillati</taxon>
        <taxon>Bacillota</taxon>
        <taxon>Bacilli</taxon>
        <taxon>Bacillales</taxon>
        <taxon>Bacillaceae</taxon>
        <taxon>Aciduricibacillus</taxon>
    </lineage>
</organism>
<gene>
    <name evidence="7" type="primary">ctaG</name>
    <name evidence="7" type="ORF">QR721_05475</name>
</gene>
<evidence type="ECO:0000256" key="5">
    <source>
        <dbReference type="ARBA" id="ARBA00023136"/>
    </source>
</evidence>
<reference evidence="7" key="1">
    <citation type="submission" date="2023-06" db="EMBL/GenBank/DDBJ databases">
        <title>A Treasure from Seagulls: Isolation and Description of Aciduricobacillus qingdaonensis gen. nov., sp. nov., a Rare Obligately Uric Acid-utilizing Member in the Family Bacillaceae.</title>
        <authorList>
            <person name="Liu W."/>
            <person name="Wang B."/>
        </authorList>
    </citation>
    <scope>NUCLEOTIDE SEQUENCE</scope>
    <source>
        <strain evidence="7">44XB</strain>
    </source>
</reference>
<evidence type="ECO:0000313" key="7">
    <source>
        <dbReference type="EMBL" id="WLV25657.1"/>
    </source>
</evidence>
<dbReference type="Proteomes" id="UP001180087">
    <property type="component" value="Chromosome"/>
</dbReference>
<protein>
    <submittedName>
        <fullName evidence="7">Cytochrome c oxidase assembly factor CtaG</fullName>
    </submittedName>
</protein>
<feature type="transmembrane region" description="Helical" evidence="6">
    <location>
        <begin position="185"/>
        <end position="209"/>
    </location>
</feature>
<comment type="subcellular location">
    <subcellularLocation>
        <location evidence="1">Cell membrane</location>
        <topology evidence="1">Multi-pass membrane protein</topology>
    </subcellularLocation>
</comment>
<dbReference type="InterPro" id="IPR019108">
    <property type="entry name" value="Caa3_assmbl_CtaG-rel"/>
</dbReference>
<evidence type="ECO:0000313" key="8">
    <source>
        <dbReference type="Proteomes" id="UP001180087"/>
    </source>
</evidence>
<accession>A0ABY9L1B2</accession>
<dbReference type="RefSeq" id="WP_348029449.1">
    <property type="nucleotide sequence ID" value="NZ_CP129113.1"/>
</dbReference>
<dbReference type="InterPro" id="IPR014108">
    <property type="entry name" value="Caa3-assmbl_CtaG"/>
</dbReference>
<feature type="transmembrane region" description="Helical" evidence="6">
    <location>
        <begin position="12"/>
        <end position="32"/>
    </location>
</feature>
<feature type="transmembrane region" description="Helical" evidence="6">
    <location>
        <begin position="118"/>
        <end position="140"/>
    </location>
</feature>
<evidence type="ECO:0000256" key="2">
    <source>
        <dbReference type="ARBA" id="ARBA00022475"/>
    </source>
</evidence>
<name>A0ABY9L1B2_9BACI</name>
<keyword evidence="5 6" id="KW-0472">Membrane</keyword>
<feature type="transmembrane region" description="Helical" evidence="6">
    <location>
        <begin position="152"/>
        <end position="173"/>
    </location>
</feature>
<dbReference type="Pfam" id="PF09678">
    <property type="entry name" value="Caa3_CtaG"/>
    <property type="match status" value="1"/>
</dbReference>